<dbReference type="Proteomes" id="UP001372338">
    <property type="component" value="Unassembled WGS sequence"/>
</dbReference>
<evidence type="ECO:0000313" key="2">
    <source>
        <dbReference type="EMBL" id="KAK7291348.1"/>
    </source>
</evidence>
<evidence type="ECO:0000256" key="1">
    <source>
        <dbReference type="SAM" id="MobiDB-lite"/>
    </source>
</evidence>
<feature type="compositionally biased region" description="Basic and acidic residues" evidence="1">
    <location>
        <begin position="50"/>
        <end position="61"/>
    </location>
</feature>
<sequence length="70" mass="8080">MQERQEEAKGMQLQHMKVMACMTVDKPTETTNGDASEDHKREKKRKEKEKRKLDQEMKLDDGANGVATCK</sequence>
<proteinExistence type="predicted"/>
<accession>A0AAN9PAB3</accession>
<gene>
    <name evidence="2" type="ORF">RIF29_06417</name>
</gene>
<feature type="region of interest" description="Disordered" evidence="1">
    <location>
        <begin position="24"/>
        <end position="70"/>
    </location>
</feature>
<comment type="caution">
    <text evidence="2">The sequence shown here is derived from an EMBL/GenBank/DDBJ whole genome shotgun (WGS) entry which is preliminary data.</text>
</comment>
<protein>
    <submittedName>
        <fullName evidence="2">Uncharacterized protein</fullName>
    </submittedName>
</protein>
<reference evidence="2 3" key="1">
    <citation type="submission" date="2024-01" db="EMBL/GenBank/DDBJ databases">
        <title>The genomes of 5 underutilized Papilionoideae crops provide insights into root nodulation and disease resistanc.</title>
        <authorList>
            <person name="Yuan L."/>
        </authorList>
    </citation>
    <scope>NUCLEOTIDE SEQUENCE [LARGE SCALE GENOMIC DNA]</scope>
    <source>
        <strain evidence="2">ZHUSHIDOU_FW_LH</strain>
        <tissue evidence="2">Leaf</tissue>
    </source>
</reference>
<name>A0AAN9PAB3_CROPI</name>
<keyword evidence="3" id="KW-1185">Reference proteome</keyword>
<organism evidence="2 3">
    <name type="scientific">Crotalaria pallida</name>
    <name type="common">Smooth rattlebox</name>
    <name type="synonym">Crotalaria striata</name>
    <dbReference type="NCBI Taxonomy" id="3830"/>
    <lineage>
        <taxon>Eukaryota</taxon>
        <taxon>Viridiplantae</taxon>
        <taxon>Streptophyta</taxon>
        <taxon>Embryophyta</taxon>
        <taxon>Tracheophyta</taxon>
        <taxon>Spermatophyta</taxon>
        <taxon>Magnoliopsida</taxon>
        <taxon>eudicotyledons</taxon>
        <taxon>Gunneridae</taxon>
        <taxon>Pentapetalae</taxon>
        <taxon>rosids</taxon>
        <taxon>fabids</taxon>
        <taxon>Fabales</taxon>
        <taxon>Fabaceae</taxon>
        <taxon>Papilionoideae</taxon>
        <taxon>50 kb inversion clade</taxon>
        <taxon>genistoids sensu lato</taxon>
        <taxon>core genistoids</taxon>
        <taxon>Crotalarieae</taxon>
        <taxon>Crotalaria</taxon>
    </lineage>
</organism>
<dbReference type="EMBL" id="JAYWIO010000001">
    <property type="protein sequence ID" value="KAK7291348.1"/>
    <property type="molecule type" value="Genomic_DNA"/>
</dbReference>
<evidence type="ECO:0000313" key="3">
    <source>
        <dbReference type="Proteomes" id="UP001372338"/>
    </source>
</evidence>
<dbReference type="AlphaFoldDB" id="A0AAN9PAB3"/>